<keyword evidence="3" id="KW-1185">Reference proteome</keyword>
<evidence type="ECO:0000313" key="2">
    <source>
        <dbReference type="EMBL" id="EME83911.1"/>
    </source>
</evidence>
<feature type="region of interest" description="Disordered" evidence="1">
    <location>
        <begin position="533"/>
        <end position="567"/>
    </location>
</feature>
<feature type="region of interest" description="Disordered" evidence="1">
    <location>
        <begin position="452"/>
        <end position="499"/>
    </location>
</feature>
<dbReference type="KEGG" id="pfj:MYCFIDRAFT_207095"/>
<accession>M3AH62</accession>
<feature type="compositionally biased region" description="Basic residues" evidence="1">
    <location>
        <begin position="892"/>
        <end position="902"/>
    </location>
</feature>
<feature type="region of interest" description="Disordered" evidence="1">
    <location>
        <begin position="387"/>
        <end position="407"/>
    </location>
</feature>
<dbReference type="AlphaFoldDB" id="M3AH62"/>
<feature type="compositionally biased region" description="Polar residues" evidence="1">
    <location>
        <begin position="606"/>
        <end position="617"/>
    </location>
</feature>
<evidence type="ECO:0000256" key="1">
    <source>
        <dbReference type="SAM" id="MobiDB-lite"/>
    </source>
</evidence>
<organism evidence="2 3">
    <name type="scientific">Pseudocercospora fijiensis (strain CIRAD86)</name>
    <name type="common">Black leaf streak disease fungus</name>
    <name type="synonym">Mycosphaerella fijiensis</name>
    <dbReference type="NCBI Taxonomy" id="383855"/>
    <lineage>
        <taxon>Eukaryota</taxon>
        <taxon>Fungi</taxon>
        <taxon>Dikarya</taxon>
        <taxon>Ascomycota</taxon>
        <taxon>Pezizomycotina</taxon>
        <taxon>Dothideomycetes</taxon>
        <taxon>Dothideomycetidae</taxon>
        <taxon>Mycosphaerellales</taxon>
        <taxon>Mycosphaerellaceae</taxon>
        <taxon>Pseudocercospora</taxon>
    </lineage>
</organism>
<feature type="compositionally biased region" description="Low complexity" evidence="1">
    <location>
        <begin position="389"/>
        <end position="398"/>
    </location>
</feature>
<proteinExistence type="predicted"/>
<feature type="compositionally biased region" description="Low complexity" evidence="1">
    <location>
        <begin position="679"/>
        <end position="691"/>
    </location>
</feature>
<feature type="compositionally biased region" description="Basic and acidic residues" evidence="1">
    <location>
        <begin position="639"/>
        <end position="653"/>
    </location>
</feature>
<feature type="region of interest" description="Disordered" evidence="1">
    <location>
        <begin position="997"/>
        <end position="1033"/>
    </location>
</feature>
<dbReference type="VEuPathDB" id="FungiDB:MYCFIDRAFT_207095"/>
<dbReference type="HOGENOM" id="CLU_288871_0_0_1"/>
<feature type="region of interest" description="Disordered" evidence="1">
    <location>
        <begin position="849"/>
        <end position="914"/>
    </location>
</feature>
<reference evidence="2 3" key="1">
    <citation type="journal article" date="2012" name="PLoS Pathog.">
        <title>Diverse lifestyles and strategies of plant pathogenesis encoded in the genomes of eighteen Dothideomycetes fungi.</title>
        <authorList>
            <person name="Ohm R.A."/>
            <person name="Feau N."/>
            <person name="Henrissat B."/>
            <person name="Schoch C.L."/>
            <person name="Horwitz B.A."/>
            <person name="Barry K.W."/>
            <person name="Condon B.J."/>
            <person name="Copeland A.C."/>
            <person name="Dhillon B."/>
            <person name="Glaser F."/>
            <person name="Hesse C.N."/>
            <person name="Kosti I."/>
            <person name="LaButti K."/>
            <person name="Lindquist E.A."/>
            <person name="Lucas S."/>
            <person name="Salamov A.A."/>
            <person name="Bradshaw R.E."/>
            <person name="Ciuffetti L."/>
            <person name="Hamelin R.C."/>
            <person name="Kema G.H.J."/>
            <person name="Lawrence C."/>
            <person name="Scott J.A."/>
            <person name="Spatafora J.W."/>
            <person name="Turgeon B.G."/>
            <person name="de Wit P.J.G.M."/>
            <person name="Zhong S."/>
            <person name="Goodwin S.B."/>
            <person name="Grigoriev I.V."/>
        </authorList>
    </citation>
    <scope>NUCLEOTIDE SEQUENCE [LARGE SCALE GENOMIC DNA]</scope>
    <source>
        <strain evidence="2 3">CIRAD86</strain>
    </source>
</reference>
<dbReference type="RefSeq" id="XP_007924535.1">
    <property type="nucleotide sequence ID" value="XM_007926344.1"/>
</dbReference>
<feature type="compositionally biased region" description="Basic and acidic residues" evidence="1">
    <location>
        <begin position="452"/>
        <end position="461"/>
    </location>
</feature>
<feature type="compositionally biased region" description="Polar residues" evidence="1">
    <location>
        <begin position="696"/>
        <end position="714"/>
    </location>
</feature>
<name>M3AH62_PSEFD</name>
<feature type="region of interest" description="Disordered" evidence="1">
    <location>
        <begin position="594"/>
        <end position="723"/>
    </location>
</feature>
<dbReference type="OrthoDB" id="5417135at2759"/>
<gene>
    <name evidence="2" type="ORF">MYCFIDRAFT_207095</name>
</gene>
<dbReference type="GeneID" id="19336550"/>
<dbReference type="Proteomes" id="UP000016932">
    <property type="component" value="Unassembled WGS sequence"/>
</dbReference>
<feature type="compositionally biased region" description="Low complexity" evidence="1">
    <location>
        <begin position="1007"/>
        <end position="1022"/>
    </location>
</feature>
<dbReference type="eggNOG" id="ENOG502REX9">
    <property type="taxonomic scope" value="Eukaryota"/>
</dbReference>
<sequence>MGGATSFYMNLISSRREVDVVDGPGWQAVCSRARRVARRQKKEELHIDVHGEDCPSFEVVHLRKMSKRSSKRATNGFVFRAGGKMTVIGQRRMHQAGNGFLQHGQHHVSAAELEANAAHSNQYLSAKCLQIAILQIAAYDSTKPRIDGASPRTEQRCGAVRYSHGRCQMPSRPATATSMAVDSGRAGGGGEACWVRQRHMVDEETRIAHDMHASCMQGPQTLIQNRSAASEPREPPFPFPLSCLSRRMLAAAESRVSTSPSAFLCTHGPHHHDTRSIAPPTHHTPHRSHSFTTLYISTTLTQPRPRPRPRPRLRLRLRPPETKTLIIAHRKPEARRKQHLLRDRPASTARLRCRGGADHMGEQSDSLKRALDNGAYGLWEVTRTLVQRDSSSSDSSSSTCKPGNDSNKCVTPASVQNTQNIAIILGVVIPLSCAIAVLIFLHRRLRRKQKHEDIHDPHKSLDFGMEGIEPTISKNSKKSRKGPEMSAVNLNGRPSRRGQGLSMDMGMSIGSPYMLPPALQGSHESIHSMSRMRDEHDPYRPVTLMRPSTDDGSIHRFGRLNDDKGSIYSATTSHYSAMPDRDRAGLLANARPMSQSFGKRTDSFRTDATSPSDTASPSEFPLRQLHSARQPSLPPARKSSLDKPLPEINEKDTSPSAPLAMPAMLEPAAKELPSPPPRTTSSTTNSSLLPPRGDSMLTTSATSSMPSRPESSNYGDDEPGMPSHLTVTIHEPIDSHYDIDPAMIYTRYSDEVVAPSPEPDHVLAPKPMPAQRLSVMGLRPLPKELPDDTPEVRANRIRSFYKEYFDDSKQNPTSMIAPQGAYYEDDDYGGVLDGVIYDPDQGGFFVPGAKPWAQGPARRAMTPPPRSRPRVSGNSTLNFHDRHASTLSGGRPRGRSVPKKKLPPPAALHSLPTPHKLREEDVVYSPIDFAPPSSFREFQNGRRPDSPLGVARPYSPSVRAFTPLASSFENLAVLPSPHDLRKSGTFTALDFAPPSKLRDPMLSPNDAGSIRSGRSARSGISAMQSHAVREGAYRVSRIPKEMVTTKEDLAAQLRPKMSMTTPA</sequence>
<dbReference type="EMBL" id="KB446557">
    <property type="protein sequence ID" value="EME83911.1"/>
    <property type="molecule type" value="Genomic_DNA"/>
</dbReference>
<feature type="compositionally biased region" description="Basic and acidic residues" evidence="1">
    <location>
        <begin position="548"/>
        <end position="565"/>
    </location>
</feature>
<feature type="compositionally biased region" description="Low complexity" evidence="1">
    <location>
        <begin position="654"/>
        <end position="667"/>
    </location>
</feature>
<evidence type="ECO:0000313" key="3">
    <source>
        <dbReference type="Proteomes" id="UP000016932"/>
    </source>
</evidence>
<protein>
    <submittedName>
        <fullName evidence="2">Uncharacterized protein</fullName>
    </submittedName>
</protein>
<dbReference type="PANTHER" id="PTHR42088:SF1">
    <property type="entry name" value="YALI0F10131P"/>
    <property type="match status" value="1"/>
</dbReference>
<dbReference type="PANTHER" id="PTHR42088">
    <property type="entry name" value="YALI0F10131P"/>
    <property type="match status" value="1"/>
</dbReference>